<dbReference type="Proteomes" id="UP000001880">
    <property type="component" value="Chromosome"/>
</dbReference>
<dbReference type="GO" id="GO:0016740">
    <property type="term" value="F:transferase activity"/>
    <property type="evidence" value="ECO:0007669"/>
    <property type="project" value="UniProtKB-KW"/>
</dbReference>
<dbReference type="SUPFAM" id="SSF47616">
    <property type="entry name" value="GST C-terminal domain-like"/>
    <property type="match status" value="1"/>
</dbReference>
<dbReference type="EMBL" id="CP001804">
    <property type="protein sequence ID" value="ACY14383.1"/>
    <property type="molecule type" value="Genomic_DNA"/>
</dbReference>
<organism evidence="2 3">
    <name type="scientific">Haliangium ochraceum (strain DSM 14365 / JCM 11303 / SMP-2)</name>
    <dbReference type="NCBI Taxonomy" id="502025"/>
    <lineage>
        <taxon>Bacteria</taxon>
        <taxon>Pseudomonadati</taxon>
        <taxon>Myxococcota</taxon>
        <taxon>Polyangia</taxon>
        <taxon>Haliangiales</taxon>
        <taxon>Kofleriaceae</taxon>
        <taxon>Haliangium</taxon>
    </lineage>
</organism>
<dbReference type="InterPro" id="IPR050983">
    <property type="entry name" value="GST_Omega/HSP26"/>
</dbReference>
<dbReference type="InterPro" id="IPR036282">
    <property type="entry name" value="Glutathione-S-Trfase_C_sf"/>
</dbReference>
<dbReference type="Gene3D" id="1.20.1050.10">
    <property type="match status" value="1"/>
</dbReference>
<proteinExistence type="predicted"/>
<dbReference type="PROSITE" id="PS50404">
    <property type="entry name" value="GST_NTER"/>
    <property type="match status" value="1"/>
</dbReference>
<evidence type="ECO:0000259" key="1">
    <source>
        <dbReference type="PROSITE" id="PS50404"/>
    </source>
</evidence>
<gene>
    <name evidence="2" type="ordered locus">Hoch_1835</name>
</gene>
<dbReference type="SUPFAM" id="SSF52833">
    <property type="entry name" value="Thioredoxin-like"/>
    <property type="match status" value="1"/>
</dbReference>
<name>D0LY28_HALO1</name>
<dbReference type="STRING" id="502025.Hoch_1835"/>
<sequence length="203" mass="22695">MKLYYSPTSPYVRKVLITAMELGLDERIEQLPTQVTPTSPSDALNRANPLGKVPALETDDGDTLYDSRVICEYLDSLHQGVKLLPDSGPTRWDALRQQALGDGILVAAVLVRYEILLRPEELRWSDWLDGQWGKIERGLDAFEAEADALAGTVTLGSITAACALGYIDLRYPERDWRKGRDKLRHWMDGFASRASYQATMPPG</sequence>
<dbReference type="eggNOG" id="COG0625">
    <property type="taxonomic scope" value="Bacteria"/>
</dbReference>
<evidence type="ECO:0000313" key="2">
    <source>
        <dbReference type="EMBL" id="ACY14383.1"/>
    </source>
</evidence>
<dbReference type="OrthoDB" id="9795329at2"/>
<dbReference type="InterPro" id="IPR004045">
    <property type="entry name" value="Glutathione_S-Trfase_N"/>
</dbReference>
<dbReference type="GO" id="GO:0005737">
    <property type="term" value="C:cytoplasm"/>
    <property type="evidence" value="ECO:0007669"/>
    <property type="project" value="TreeGrafter"/>
</dbReference>
<feature type="domain" description="GST N-terminal" evidence="1">
    <location>
        <begin position="1"/>
        <end position="82"/>
    </location>
</feature>
<dbReference type="CDD" id="cd03205">
    <property type="entry name" value="GST_C_6"/>
    <property type="match status" value="1"/>
</dbReference>
<evidence type="ECO:0000313" key="3">
    <source>
        <dbReference type="Proteomes" id="UP000001880"/>
    </source>
</evidence>
<dbReference type="Pfam" id="PF13409">
    <property type="entry name" value="GST_N_2"/>
    <property type="match status" value="1"/>
</dbReference>
<dbReference type="KEGG" id="hoh:Hoch_1835"/>
<dbReference type="PANTHER" id="PTHR43968:SF6">
    <property type="entry name" value="GLUTATHIONE S-TRANSFERASE OMEGA"/>
    <property type="match status" value="1"/>
</dbReference>
<dbReference type="InterPro" id="IPR036249">
    <property type="entry name" value="Thioredoxin-like_sf"/>
</dbReference>
<dbReference type="Pfam" id="PF13410">
    <property type="entry name" value="GST_C_2"/>
    <property type="match status" value="1"/>
</dbReference>
<dbReference type="CDD" id="cd03049">
    <property type="entry name" value="GST_N_3"/>
    <property type="match status" value="1"/>
</dbReference>
<dbReference type="PANTHER" id="PTHR43968">
    <property type="match status" value="1"/>
</dbReference>
<dbReference type="AlphaFoldDB" id="D0LY28"/>
<dbReference type="RefSeq" id="WP_012826991.1">
    <property type="nucleotide sequence ID" value="NC_013440.1"/>
</dbReference>
<keyword evidence="2" id="KW-0808">Transferase</keyword>
<accession>D0LY28</accession>
<reference evidence="2 3" key="1">
    <citation type="journal article" date="2010" name="Stand. Genomic Sci.">
        <title>Complete genome sequence of Haliangium ochraceum type strain (SMP-2).</title>
        <authorList>
            <consortium name="US DOE Joint Genome Institute (JGI-PGF)"/>
            <person name="Ivanova N."/>
            <person name="Daum C."/>
            <person name="Lang E."/>
            <person name="Abt B."/>
            <person name="Kopitz M."/>
            <person name="Saunders E."/>
            <person name="Lapidus A."/>
            <person name="Lucas S."/>
            <person name="Glavina Del Rio T."/>
            <person name="Nolan M."/>
            <person name="Tice H."/>
            <person name="Copeland A."/>
            <person name="Cheng J.F."/>
            <person name="Chen F."/>
            <person name="Bruce D."/>
            <person name="Goodwin L."/>
            <person name="Pitluck S."/>
            <person name="Mavromatis K."/>
            <person name="Pati A."/>
            <person name="Mikhailova N."/>
            <person name="Chen A."/>
            <person name="Palaniappan K."/>
            <person name="Land M."/>
            <person name="Hauser L."/>
            <person name="Chang Y.J."/>
            <person name="Jeffries C.D."/>
            <person name="Detter J.C."/>
            <person name="Brettin T."/>
            <person name="Rohde M."/>
            <person name="Goker M."/>
            <person name="Bristow J."/>
            <person name="Markowitz V."/>
            <person name="Eisen J.A."/>
            <person name="Hugenholtz P."/>
            <person name="Kyrpides N.C."/>
            <person name="Klenk H.P."/>
        </authorList>
    </citation>
    <scope>NUCLEOTIDE SEQUENCE [LARGE SCALE GENOMIC DNA]</scope>
    <source>
        <strain evidence="3">DSM 14365 / CIP 107738 / JCM 11303 / AJ 13395 / SMP-2</strain>
    </source>
</reference>
<dbReference type="HOGENOM" id="CLU_011226_12_2_7"/>
<protein>
    <submittedName>
        <fullName evidence="2">Glutathione S-transferase domain protein</fullName>
    </submittedName>
</protein>
<keyword evidence="3" id="KW-1185">Reference proteome</keyword>
<dbReference type="Gene3D" id="3.40.30.10">
    <property type="entry name" value="Glutaredoxin"/>
    <property type="match status" value="1"/>
</dbReference>